<protein>
    <submittedName>
        <fullName evidence="1">Uncharacterized protein</fullName>
    </submittedName>
</protein>
<evidence type="ECO:0000313" key="2">
    <source>
        <dbReference type="Proteomes" id="UP001479436"/>
    </source>
</evidence>
<evidence type="ECO:0000313" key="1">
    <source>
        <dbReference type="EMBL" id="KAK9700770.1"/>
    </source>
</evidence>
<organism evidence="1 2">
    <name type="scientific">Basidiobolus ranarum</name>
    <dbReference type="NCBI Taxonomy" id="34480"/>
    <lineage>
        <taxon>Eukaryota</taxon>
        <taxon>Fungi</taxon>
        <taxon>Fungi incertae sedis</taxon>
        <taxon>Zoopagomycota</taxon>
        <taxon>Entomophthoromycotina</taxon>
        <taxon>Basidiobolomycetes</taxon>
        <taxon>Basidiobolales</taxon>
        <taxon>Basidiobolaceae</taxon>
        <taxon>Basidiobolus</taxon>
    </lineage>
</organism>
<accession>A0ABR2VSX4</accession>
<name>A0ABR2VSX4_9FUNG</name>
<comment type="caution">
    <text evidence="1">The sequence shown here is derived from an EMBL/GenBank/DDBJ whole genome shotgun (WGS) entry which is preliminary data.</text>
</comment>
<keyword evidence="2" id="KW-1185">Reference proteome</keyword>
<proteinExistence type="predicted"/>
<reference evidence="1 2" key="1">
    <citation type="submission" date="2023-04" db="EMBL/GenBank/DDBJ databases">
        <title>Genome of Basidiobolus ranarum AG-B5.</title>
        <authorList>
            <person name="Stajich J.E."/>
            <person name="Carter-House D."/>
            <person name="Gryganskyi A."/>
        </authorList>
    </citation>
    <scope>NUCLEOTIDE SEQUENCE [LARGE SCALE GENOMIC DNA]</scope>
    <source>
        <strain evidence="1 2">AG-B5</strain>
    </source>
</reference>
<dbReference type="EMBL" id="JASJQH010007875">
    <property type="protein sequence ID" value="KAK9700770.1"/>
    <property type="molecule type" value="Genomic_DNA"/>
</dbReference>
<gene>
    <name evidence="1" type="ORF">K7432_012036</name>
</gene>
<sequence length="69" mass="7654">MDQLRVNILASTGYIHETFATLFQVNETVGIVYPTRKPTDSVTQTHDSQLDLSSIESTRASELIEITAV</sequence>
<dbReference type="Proteomes" id="UP001479436">
    <property type="component" value="Unassembled WGS sequence"/>
</dbReference>